<evidence type="ECO:0000256" key="1">
    <source>
        <dbReference type="SAM" id="SignalP"/>
    </source>
</evidence>
<evidence type="ECO:0008006" key="8">
    <source>
        <dbReference type="Google" id="ProtNLM"/>
    </source>
</evidence>
<dbReference type="Proteomes" id="UP000429607">
    <property type="component" value="Unassembled WGS sequence"/>
</dbReference>
<dbReference type="EMBL" id="QXFU01000668">
    <property type="protein sequence ID" value="KAE9025194.1"/>
    <property type="molecule type" value="Genomic_DNA"/>
</dbReference>
<sequence length="75" mass="8274">MAKLQLFSVLVVCALQLVSAGPIAIEFSTPAIQRSLRAEVDSSSSGSVAIMFEKEPRTCHLFGLAYACYSWFRWS</sequence>
<accession>A0A6A3M9Q1</accession>
<feature type="signal peptide" evidence="1">
    <location>
        <begin position="1"/>
        <end position="20"/>
    </location>
</feature>
<evidence type="ECO:0000313" key="2">
    <source>
        <dbReference type="EMBL" id="KAE9025194.1"/>
    </source>
</evidence>
<dbReference type="EMBL" id="QXFV01000677">
    <property type="protein sequence ID" value="KAE9030895.1"/>
    <property type="molecule type" value="Genomic_DNA"/>
</dbReference>
<dbReference type="AlphaFoldDB" id="A0A6A3M9Q1"/>
<reference evidence="5 7" key="1">
    <citation type="submission" date="2018-09" db="EMBL/GenBank/DDBJ databases">
        <title>Genomic investigation of the strawberry pathogen Phytophthora fragariae indicates pathogenicity is determined by transcriptional variation in three key races.</title>
        <authorList>
            <person name="Adams T.M."/>
            <person name="Armitage A.D."/>
            <person name="Sobczyk M.K."/>
            <person name="Bates H.J."/>
            <person name="Dunwell J.M."/>
            <person name="Nellist C.F."/>
            <person name="Harrison R.J."/>
        </authorList>
    </citation>
    <scope>NUCLEOTIDE SEQUENCE [LARGE SCALE GENOMIC DNA]</scope>
    <source>
        <strain evidence="3 5">SCRP249</strain>
        <strain evidence="2 7">SCRP324</strain>
        <strain evidence="4 6">SCRP333</strain>
    </source>
</reference>
<feature type="chain" id="PRO_5036165117" description="RxLR effector protein" evidence="1">
    <location>
        <begin position="21"/>
        <end position="75"/>
    </location>
</feature>
<dbReference type="Proteomes" id="UP000434957">
    <property type="component" value="Unassembled WGS sequence"/>
</dbReference>
<keyword evidence="6" id="KW-1185">Reference proteome</keyword>
<evidence type="ECO:0000313" key="4">
    <source>
        <dbReference type="EMBL" id="KAE9338061.1"/>
    </source>
</evidence>
<evidence type="ECO:0000313" key="5">
    <source>
        <dbReference type="Proteomes" id="UP000429607"/>
    </source>
</evidence>
<evidence type="ECO:0000313" key="6">
    <source>
        <dbReference type="Proteomes" id="UP000434957"/>
    </source>
</evidence>
<comment type="caution">
    <text evidence="2">The sequence shown here is derived from an EMBL/GenBank/DDBJ whole genome shotgun (WGS) entry which is preliminary data.</text>
</comment>
<protein>
    <recommendedName>
        <fullName evidence="8">RxLR effector protein</fullName>
    </recommendedName>
</protein>
<gene>
    <name evidence="3" type="ORF">PR001_g11138</name>
    <name evidence="2" type="ORF">PR002_g11250</name>
    <name evidence="4" type="ORF">PR003_g11706</name>
</gene>
<evidence type="ECO:0000313" key="7">
    <source>
        <dbReference type="Proteomes" id="UP000435112"/>
    </source>
</evidence>
<evidence type="ECO:0000313" key="3">
    <source>
        <dbReference type="EMBL" id="KAE9030895.1"/>
    </source>
</evidence>
<keyword evidence="1" id="KW-0732">Signal</keyword>
<dbReference type="Proteomes" id="UP000435112">
    <property type="component" value="Unassembled WGS sequence"/>
</dbReference>
<proteinExistence type="predicted"/>
<name>A0A6A3M9Q1_9STRA</name>
<dbReference type="EMBL" id="QXFT01000679">
    <property type="protein sequence ID" value="KAE9338061.1"/>
    <property type="molecule type" value="Genomic_DNA"/>
</dbReference>
<dbReference type="OrthoDB" id="10279033at2759"/>
<organism evidence="2 7">
    <name type="scientific">Phytophthora rubi</name>
    <dbReference type="NCBI Taxonomy" id="129364"/>
    <lineage>
        <taxon>Eukaryota</taxon>
        <taxon>Sar</taxon>
        <taxon>Stramenopiles</taxon>
        <taxon>Oomycota</taxon>
        <taxon>Peronosporomycetes</taxon>
        <taxon>Peronosporales</taxon>
        <taxon>Peronosporaceae</taxon>
        <taxon>Phytophthora</taxon>
    </lineage>
</organism>